<gene>
    <name evidence="1" type="ORF">C1645_813034</name>
</gene>
<protein>
    <submittedName>
        <fullName evidence="1">Uncharacterized protein</fullName>
    </submittedName>
</protein>
<proteinExistence type="predicted"/>
<name>A0A397TIX8_9GLOM</name>
<evidence type="ECO:0000313" key="2">
    <source>
        <dbReference type="Proteomes" id="UP000265703"/>
    </source>
</evidence>
<dbReference type="EMBL" id="QKYT01000019">
    <property type="protein sequence ID" value="RIA98183.1"/>
    <property type="molecule type" value="Genomic_DNA"/>
</dbReference>
<evidence type="ECO:0000313" key="1">
    <source>
        <dbReference type="EMBL" id="RIA98183.1"/>
    </source>
</evidence>
<dbReference type="Proteomes" id="UP000265703">
    <property type="component" value="Unassembled WGS sequence"/>
</dbReference>
<dbReference type="AlphaFoldDB" id="A0A397TIX8"/>
<reference evidence="1 2" key="1">
    <citation type="submission" date="2018-06" db="EMBL/GenBank/DDBJ databases">
        <title>Comparative genomics reveals the genomic features of Rhizophagus irregularis, R. cerebriforme, R. diaphanum and Gigaspora rosea, and their symbiotic lifestyle signature.</title>
        <authorList>
            <person name="Morin E."/>
            <person name="San Clemente H."/>
            <person name="Chen E.C.H."/>
            <person name="De La Providencia I."/>
            <person name="Hainaut M."/>
            <person name="Kuo A."/>
            <person name="Kohler A."/>
            <person name="Murat C."/>
            <person name="Tang N."/>
            <person name="Roy S."/>
            <person name="Loubradou J."/>
            <person name="Henrissat B."/>
            <person name="Grigoriev I.V."/>
            <person name="Corradi N."/>
            <person name="Roux C."/>
            <person name="Martin F.M."/>
        </authorList>
    </citation>
    <scope>NUCLEOTIDE SEQUENCE [LARGE SCALE GENOMIC DNA]</scope>
    <source>
        <strain evidence="1 2">DAOM 227022</strain>
    </source>
</reference>
<accession>A0A397TIX8</accession>
<keyword evidence="2" id="KW-1185">Reference proteome</keyword>
<organism evidence="1 2">
    <name type="scientific">Glomus cerebriforme</name>
    <dbReference type="NCBI Taxonomy" id="658196"/>
    <lineage>
        <taxon>Eukaryota</taxon>
        <taxon>Fungi</taxon>
        <taxon>Fungi incertae sedis</taxon>
        <taxon>Mucoromycota</taxon>
        <taxon>Glomeromycotina</taxon>
        <taxon>Glomeromycetes</taxon>
        <taxon>Glomerales</taxon>
        <taxon>Glomeraceae</taxon>
        <taxon>Glomus</taxon>
    </lineage>
</organism>
<comment type="caution">
    <text evidence="1">The sequence shown here is derived from an EMBL/GenBank/DDBJ whole genome shotgun (WGS) entry which is preliminary data.</text>
</comment>
<sequence length="64" mass="7780">MAYTKEVVDWDYLIKWDIAQSYKNIIPNHIYEEIENFYYKDTLPKTITLSHRIRSKIIKSNSQI</sequence>